<dbReference type="EMBL" id="JYDP01000066">
    <property type="protein sequence ID" value="KRZ09886.1"/>
    <property type="molecule type" value="Genomic_DNA"/>
</dbReference>
<evidence type="ECO:0000313" key="2">
    <source>
        <dbReference type="Proteomes" id="UP000055024"/>
    </source>
</evidence>
<evidence type="ECO:0000313" key="1">
    <source>
        <dbReference type="EMBL" id="KRZ09886.1"/>
    </source>
</evidence>
<protein>
    <submittedName>
        <fullName evidence="1">Uncharacterized protein</fullName>
    </submittedName>
</protein>
<reference evidence="1 2" key="1">
    <citation type="submission" date="2015-01" db="EMBL/GenBank/DDBJ databases">
        <title>Evolution of Trichinella species and genotypes.</title>
        <authorList>
            <person name="Korhonen P.K."/>
            <person name="Edoardo P."/>
            <person name="Giuseppe L.R."/>
            <person name="Gasser R.B."/>
        </authorList>
    </citation>
    <scope>NUCLEOTIDE SEQUENCE [LARGE SCALE GENOMIC DNA]</scope>
    <source>
        <strain evidence="1">ISS1029</strain>
    </source>
</reference>
<keyword evidence="2" id="KW-1185">Reference proteome</keyword>
<dbReference type="AlphaFoldDB" id="A0A0V1HGJ0"/>
<sequence>MFFKLNEILNSEKHRQHEHEQQKQCPRDYEICHLSSSHAANWGGFFIIKQRSVEGRTIPVLKSLLTGTKRPVRISQAEVDEQMSRLMFSHRFSNIKNQFHTPNQHYRVSLMIGRVYKIQYEQ</sequence>
<name>A0A0V1HGJ0_9BILA</name>
<dbReference type="Proteomes" id="UP000055024">
    <property type="component" value="Unassembled WGS sequence"/>
</dbReference>
<organism evidence="1 2">
    <name type="scientific">Trichinella zimbabwensis</name>
    <dbReference type="NCBI Taxonomy" id="268475"/>
    <lineage>
        <taxon>Eukaryota</taxon>
        <taxon>Metazoa</taxon>
        <taxon>Ecdysozoa</taxon>
        <taxon>Nematoda</taxon>
        <taxon>Enoplea</taxon>
        <taxon>Dorylaimia</taxon>
        <taxon>Trichinellida</taxon>
        <taxon>Trichinellidae</taxon>
        <taxon>Trichinella</taxon>
    </lineage>
</organism>
<accession>A0A0V1HGJ0</accession>
<comment type="caution">
    <text evidence="1">The sequence shown here is derived from an EMBL/GenBank/DDBJ whole genome shotgun (WGS) entry which is preliminary data.</text>
</comment>
<proteinExistence type="predicted"/>
<gene>
    <name evidence="1" type="ORF">T11_13742</name>
</gene>